<dbReference type="InterPro" id="IPR001543">
    <property type="entry name" value="FliN-like_C"/>
</dbReference>
<feature type="domain" description="Flagellar motor switch protein FliN-like C-terminal" evidence="3">
    <location>
        <begin position="279"/>
        <end position="344"/>
    </location>
</feature>
<keyword evidence="5" id="KW-1185">Reference proteome</keyword>
<gene>
    <name evidence="4" type="ORF">FEE96_22900</name>
</gene>
<dbReference type="PANTHER" id="PTHR30034:SF6">
    <property type="entry name" value="YOP PROTEINS TRANSLOCATION PROTEIN Q"/>
    <property type="match status" value="1"/>
</dbReference>
<evidence type="ECO:0000259" key="3">
    <source>
        <dbReference type="Pfam" id="PF01052"/>
    </source>
</evidence>
<dbReference type="SUPFAM" id="SSF101801">
    <property type="entry name" value="Surface presentation of antigens (SPOA)"/>
    <property type="match status" value="1"/>
</dbReference>
<dbReference type="Pfam" id="PF01052">
    <property type="entry name" value="FliMN_C"/>
    <property type="match status" value="1"/>
</dbReference>
<proteinExistence type="inferred from homology"/>
<comment type="caution">
    <text evidence="4">The sequence shown here is derived from an EMBL/GenBank/DDBJ whole genome shotgun (WGS) entry which is preliminary data.</text>
</comment>
<organism evidence="4 5">
    <name type="scientific">Parasedimentitalea maritima</name>
    <dbReference type="NCBI Taxonomy" id="2578117"/>
    <lineage>
        <taxon>Bacteria</taxon>
        <taxon>Pseudomonadati</taxon>
        <taxon>Pseudomonadota</taxon>
        <taxon>Alphaproteobacteria</taxon>
        <taxon>Rhodobacterales</taxon>
        <taxon>Paracoccaceae</taxon>
        <taxon>Parasedimentitalea</taxon>
    </lineage>
</organism>
<dbReference type="Proteomes" id="UP000305041">
    <property type="component" value="Unassembled WGS sequence"/>
</dbReference>
<feature type="region of interest" description="Disordered" evidence="2">
    <location>
        <begin position="1"/>
        <end position="20"/>
    </location>
</feature>
<comment type="similarity">
    <text evidence="1">Belongs to the FliN/MopA/SpaO family.</text>
</comment>
<protein>
    <recommendedName>
        <fullName evidence="3">Flagellar motor switch protein FliN-like C-terminal domain-containing protein</fullName>
    </recommendedName>
</protein>
<dbReference type="EMBL" id="VAUA01000016">
    <property type="protein sequence ID" value="TLP55325.1"/>
    <property type="molecule type" value="Genomic_DNA"/>
</dbReference>
<evidence type="ECO:0000256" key="2">
    <source>
        <dbReference type="SAM" id="MobiDB-lite"/>
    </source>
</evidence>
<dbReference type="InterPro" id="IPR001172">
    <property type="entry name" value="FliN_T3SS_HrcQb"/>
</dbReference>
<evidence type="ECO:0000313" key="4">
    <source>
        <dbReference type="EMBL" id="TLP55325.1"/>
    </source>
</evidence>
<accession>A0ABY2UP85</accession>
<evidence type="ECO:0000256" key="1">
    <source>
        <dbReference type="ARBA" id="ARBA00009226"/>
    </source>
</evidence>
<dbReference type="Gene3D" id="2.30.330.10">
    <property type="entry name" value="SpoA-like"/>
    <property type="match status" value="1"/>
</dbReference>
<reference evidence="4 5" key="1">
    <citation type="submission" date="2019-05" db="EMBL/GenBank/DDBJ databases">
        <title>Draft genome sequence of Pelagicola sp. DSW4-44.</title>
        <authorList>
            <person name="Oh J."/>
        </authorList>
    </citation>
    <scope>NUCLEOTIDE SEQUENCE [LARGE SCALE GENOMIC DNA]</scope>
    <source>
        <strain evidence="4 5">DSW4-44</strain>
    </source>
</reference>
<dbReference type="PRINTS" id="PR00956">
    <property type="entry name" value="FLGMOTORFLIN"/>
</dbReference>
<name>A0ABY2UP85_9RHOB</name>
<evidence type="ECO:0000313" key="5">
    <source>
        <dbReference type="Proteomes" id="UP000305041"/>
    </source>
</evidence>
<dbReference type="PANTHER" id="PTHR30034">
    <property type="entry name" value="FLAGELLAR MOTOR SWITCH PROTEIN FLIM"/>
    <property type="match status" value="1"/>
</dbReference>
<dbReference type="InterPro" id="IPR036429">
    <property type="entry name" value="SpoA-like_sf"/>
</dbReference>
<sequence>MKEHLDSVEQRTAPSTQPGHFWAAVPHLDPAQAELENARVNAGGEFPLLFNGKSLTLRYLKKAPACEFSEVAEIWLGDHLLEVYFSDGALDRALDFAGYQQVVQTLSPQVAGIVLDKLIKLHMQSLESSFQGNSLVMSYLTDQEEVPDNPLYFSLKAEDDGSSIFFAIDTDTTTKIKMLSEFLSPKNSPELGGDFWVDLSARASGFHLECTQLKAMKAGDGLMLPHGWAPDRDNTVALNQQFVTPAEQKRQSFTLQSDFSKANKLIHRWLGSMSISQDDLEVEISVEIARGRVLANEVENLGEGSVLDLDILPDDTVLLLAGERPLAQGKLVRLNDRFAIKILKCL</sequence>
<dbReference type="RefSeq" id="WP_138165450.1">
    <property type="nucleotide sequence ID" value="NZ_VAUA01000016.1"/>
</dbReference>